<evidence type="ECO:0000256" key="6">
    <source>
        <dbReference type="ARBA" id="ARBA00023136"/>
    </source>
</evidence>
<dbReference type="PANTHER" id="PTHR30193:SF37">
    <property type="entry name" value="INNER MEMBRANE ABC TRANSPORTER PERMEASE PROTEIN YCJO"/>
    <property type="match status" value="1"/>
</dbReference>
<evidence type="ECO:0000256" key="5">
    <source>
        <dbReference type="ARBA" id="ARBA00022989"/>
    </source>
</evidence>
<name>A0A5C4T411_9BACL</name>
<dbReference type="Proteomes" id="UP000307943">
    <property type="component" value="Unassembled WGS sequence"/>
</dbReference>
<dbReference type="InterPro" id="IPR051393">
    <property type="entry name" value="ABC_transporter_permease"/>
</dbReference>
<proteinExistence type="inferred from homology"/>
<evidence type="ECO:0000256" key="2">
    <source>
        <dbReference type="ARBA" id="ARBA00022448"/>
    </source>
</evidence>
<feature type="transmembrane region" description="Helical" evidence="7">
    <location>
        <begin position="93"/>
        <end position="118"/>
    </location>
</feature>
<protein>
    <submittedName>
        <fullName evidence="9">Sugar ABC transporter permease</fullName>
    </submittedName>
</protein>
<dbReference type="InterPro" id="IPR035906">
    <property type="entry name" value="MetI-like_sf"/>
</dbReference>
<evidence type="ECO:0000313" key="10">
    <source>
        <dbReference type="Proteomes" id="UP000307943"/>
    </source>
</evidence>
<evidence type="ECO:0000259" key="8">
    <source>
        <dbReference type="PROSITE" id="PS50928"/>
    </source>
</evidence>
<dbReference type="AlphaFoldDB" id="A0A5C4T411"/>
<dbReference type="SUPFAM" id="SSF161098">
    <property type="entry name" value="MetI-like"/>
    <property type="match status" value="1"/>
</dbReference>
<dbReference type="PANTHER" id="PTHR30193">
    <property type="entry name" value="ABC TRANSPORTER PERMEASE PROTEIN"/>
    <property type="match status" value="1"/>
</dbReference>
<dbReference type="GO" id="GO:0005886">
    <property type="term" value="C:plasma membrane"/>
    <property type="evidence" value="ECO:0007669"/>
    <property type="project" value="UniProtKB-SubCell"/>
</dbReference>
<accession>A0A5C4T411</accession>
<organism evidence="9 10">
    <name type="scientific">Paenibacillus hemerocallicola</name>
    <dbReference type="NCBI Taxonomy" id="1172614"/>
    <lineage>
        <taxon>Bacteria</taxon>
        <taxon>Bacillati</taxon>
        <taxon>Bacillota</taxon>
        <taxon>Bacilli</taxon>
        <taxon>Bacillales</taxon>
        <taxon>Paenibacillaceae</taxon>
        <taxon>Paenibacillus</taxon>
    </lineage>
</organism>
<feature type="transmembrane region" description="Helical" evidence="7">
    <location>
        <begin position="33"/>
        <end position="57"/>
    </location>
</feature>
<evidence type="ECO:0000256" key="4">
    <source>
        <dbReference type="ARBA" id="ARBA00022692"/>
    </source>
</evidence>
<sequence length="316" mass="35625">MKQTTAISGTDYDSQQAASASSRRRRLAANWKAYAFLLPIFVSMGLFKYTPFFTAIVKSFYEWNGANINKFIGFGNFVRLFQDPTFHASLVNIFLFTGSFVLIQLTFPLYAAVVLYRIGRQGVQNAYKTLFLVPMVVPYIIIYLLWRWIYAGEGAINQFLQLIGLEQLAQSWLGDSSWALVSIIFVNFPWIGGIYLLIYLAGLITIPQELFEVGKLEGLTGWQRFRHIELPLLKNQLRLVVLLAFINQFQSFENVLVLTNGGPGFSTLTPALYLYKQGFEYNELGYASAVGVVVFVILTVASVLANKLIKPADKAD</sequence>
<dbReference type="OrthoDB" id="145927at2"/>
<dbReference type="PROSITE" id="PS50928">
    <property type="entry name" value="ABC_TM1"/>
    <property type="match status" value="1"/>
</dbReference>
<dbReference type="Gene3D" id="1.10.3720.10">
    <property type="entry name" value="MetI-like"/>
    <property type="match status" value="1"/>
</dbReference>
<feature type="transmembrane region" description="Helical" evidence="7">
    <location>
        <begin position="284"/>
        <end position="305"/>
    </location>
</feature>
<dbReference type="GO" id="GO:0055085">
    <property type="term" value="P:transmembrane transport"/>
    <property type="evidence" value="ECO:0007669"/>
    <property type="project" value="InterPro"/>
</dbReference>
<dbReference type="RefSeq" id="WP_139605058.1">
    <property type="nucleotide sequence ID" value="NZ_VDCQ01000042.1"/>
</dbReference>
<dbReference type="CDD" id="cd06261">
    <property type="entry name" value="TM_PBP2"/>
    <property type="match status" value="1"/>
</dbReference>
<feature type="domain" description="ABC transmembrane type-1" evidence="8">
    <location>
        <begin position="90"/>
        <end position="305"/>
    </location>
</feature>
<keyword evidence="6 7" id="KW-0472">Membrane</keyword>
<evidence type="ECO:0000256" key="3">
    <source>
        <dbReference type="ARBA" id="ARBA00022475"/>
    </source>
</evidence>
<dbReference type="InterPro" id="IPR000515">
    <property type="entry name" value="MetI-like"/>
</dbReference>
<evidence type="ECO:0000313" key="9">
    <source>
        <dbReference type="EMBL" id="TNJ63505.1"/>
    </source>
</evidence>
<comment type="caution">
    <text evidence="9">The sequence shown here is derived from an EMBL/GenBank/DDBJ whole genome shotgun (WGS) entry which is preliminary data.</text>
</comment>
<reference evidence="9 10" key="1">
    <citation type="submission" date="2019-05" db="EMBL/GenBank/DDBJ databases">
        <title>We sequenced the genome of Paenibacillus hemerocallicola KCTC 33185 for further insight into its adaptation and study the phylogeny of Paenibacillus.</title>
        <authorList>
            <person name="Narsing Rao M.P."/>
        </authorList>
    </citation>
    <scope>NUCLEOTIDE SEQUENCE [LARGE SCALE GENOMIC DNA]</scope>
    <source>
        <strain evidence="9 10">KCTC 33185</strain>
    </source>
</reference>
<comment type="subcellular location">
    <subcellularLocation>
        <location evidence="1 7">Cell membrane</location>
        <topology evidence="1 7">Multi-pass membrane protein</topology>
    </subcellularLocation>
</comment>
<evidence type="ECO:0000256" key="7">
    <source>
        <dbReference type="RuleBase" id="RU363032"/>
    </source>
</evidence>
<gene>
    <name evidence="9" type="ORF">FE784_25350</name>
</gene>
<keyword evidence="2 7" id="KW-0813">Transport</keyword>
<dbReference type="EMBL" id="VDCQ01000042">
    <property type="protein sequence ID" value="TNJ63505.1"/>
    <property type="molecule type" value="Genomic_DNA"/>
</dbReference>
<keyword evidence="5 7" id="KW-1133">Transmembrane helix</keyword>
<feature type="transmembrane region" description="Helical" evidence="7">
    <location>
        <begin position="178"/>
        <end position="201"/>
    </location>
</feature>
<dbReference type="Pfam" id="PF00528">
    <property type="entry name" value="BPD_transp_1"/>
    <property type="match status" value="1"/>
</dbReference>
<keyword evidence="3" id="KW-1003">Cell membrane</keyword>
<evidence type="ECO:0000256" key="1">
    <source>
        <dbReference type="ARBA" id="ARBA00004651"/>
    </source>
</evidence>
<feature type="transmembrane region" description="Helical" evidence="7">
    <location>
        <begin position="130"/>
        <end position="150"/>
    </location>
</feature>
<keyword evidence="4 7" id="KW-0812">Transmembrane</keyword>
<keyword evidence="10" id="KW-1185">Reference proteome</keyword>
<comment type="similarity">
    <text evidence="7">Belongs to the binding-protein-dependent transport system permease family.</text>
</comment>